<dbReference type="InterPro" id="IPR018044">
    <property type="entry name" value="Peptidase_S11"/>
</dbReference>
<feature type="active site" description="Proton acceptor" evidence="7">
    <location>
        <position position="89"/>
    </location>
</feature>
<name>A0A1G2LSS0_9BACT</name>
<dbReference type="Pfam" id="PF00768">
    <property type="entry name" value="Peptidase_S11"/>
    <property type="match status" value="1"/>
</dbReference>
<evidence type="ECO:0000256" key="1">
    <source>
        <dbReference type="ARBA" id="ARBA00007164"/>
    </source>
</evidence>
<dbReference type="GO" id="GO:0006508">
    <property type="term" value="P:proteolysis"/>
    <property type="evidence" value="ECO:0007669"/>
    <property type="project" value="InterPro"/>
</dbReference>
<dbReference type="Proteomes" id="UP000178116">
    <property type="component" value="Unassembled WGS sequence"/>
</dbReference>
<dbReference type="PANTHER" id="PTHR35333:SF4">
    <property type="entry name" value="SLR0121 PROTEIN"/>
    <property type="match status" value="1"/>
</dbReference>
<dbReference type="GO" id="GO:0009252">
    <property type="term" value="P:peptidoglycan biosynthetic process"/>
    <property type="evidence" value="ECO:0007669"/>
    <property type="project" value="UniProtKB-KW"/>
</dbReference>
<evidence type="ECO:0000313" key="11">
    <source>
        <dbReference type="EMBL" id="OHA14670.1"/>
    </source>
</evidence>
<dbReference type="GO" id="GO:0008800">
    <property type="term" value="F:beta-lactamase activity"/>
    <property type="evidence" value="ECO:0007669"/>
    <property type="project" value="InterPro"/>
</dbReference>
<dbReference type="InterPro" id="IPR012338">
    <property type="entry name" value="Beta-lactam/transpept-like"/>
</dbReference>
<feature type="active site" description="Acyl-ester intermediate" evidence="7">
    <location>
        <position position="86"/>
    </location>
</feature>
<sequence length="300" mass="33324">MILTAGFFVYLGWIFIFSQNEKIRQVSLFGPSGQAEKTAKITEKENEETFGSENIKLEAKAAYVFDVLKNQPLFELNPDVQLPLASVTKIMTALVATENLPSYILVTIPQEAILQEGDDGFLSGEQWPIADLVDAMLVSSSNDAAFSLAFEYDKNFNGNFVSLMNQRAQDLQLVQTYFLNPTGLDFSKNTAGAYGSAKDIANLLLYILKNRFSLMEATRFDEIEINQRKFKNTDYLVNDLAGFMAGKTGYSDLAGGNLAIVLDKGYGHPIIIVVLGSNFEGRFRDAKNLYEAVIARKIDL</sequence>
<evidence type="ECO:0000256" key="4">
    <source>
        <dbReference type="ARBA" id="ARBA00022960"/>
    </source>
</evidence>
<evidence type="ECO:0000256" key="7">
    <source>
        <dbReference type="PIRSR" id="PIRSR618044-1"/>
    </source>
</evidence>
<dbReference type="AlphaFoldDB" id="A0A1G2LSS0"/>
<keyword evidence="2" id="KW-0732">Signal</keyword>
<keyword evidence="6" id="KW-0961">Cell wall biogenesis/degradation</keyword>
<evidence type="ECO:0000313" key="12">
    <source>
        <dbReference type="Proteomes" id="UP000178116"/>
    </source>
</evidence>
<evidence type="ECO:0000259" key="10">
    <source>
        <dbReference type="Pfam" id="PF00768"/>
    </source>
</evidence>
<dbReference type="GO" id="GO:0008360">
    <property type="term" value="P:regulation of cell shape"/>
    <property type="evidence" value="ECO:0007669"/>
    <property type="project" value="UniProtKB-KW"/>
</dbReference>
<evidence type="ECO:0000256" key="3">
    <source>
        <dbReference type="ARBA" id="ARBA00022801"/>
    </source>
</evidence>
<dbReference type="GO" id="GO:0030655">
    <property type="term" value="P:beta-lactam antibiotic catabolic process"/>
    <property type="evidence" value="ECO:0007669"/>
    <property type="project" value="InterPro"/>
</dbReference>
<dbReference type="EMBL" id="MHRA01000045">
    <property type="protein sequence ID" value="OHA14670.1"/>
    <property type="molecule type" value="Genomic_DNA"/>
</dbReference>
<comment type="caution">
    <text evidence="11">The sequence shown here is derived from an EMBL/GenBank/DDBJ whole genome shotgun (WGS) entry which is preliminary data.</text>
</comment>
<dbReference type="Gene3D" id="3.40.710.10">
    <property type="entry name" value="DD-peptidase/beta-lactamase superfamily"/>
    <property type="match status" value="1"/>
</dbReference>
<dbReference type="InterPro" id="IPR001967">
    <property type="entry name" value="Peptidase_S11_N"/>
</dbReference>
<reference evidence="11 12" key="1">
    <citation type="journal article" date="2016" name="Nat. Commun.">
        <title>Thousands of microbial genomes shed light on interconnected biogeochemical processes in an aquifer system.</title>
        <authorList>
            <person name="Anantharaman K."/>
            <person name="Brown C.T."/>
            <person name="Hug L.A."/>
            <person name="Sharon I."/>
            <person name="Castelle C.J."/>
            <person name="Probst A.J."/>
            <person name="Thomas B.C."/>
            <person name="Singh A."/>
            <person name="Wilkins M.J."/>
            <person name="Karaoz U."/>
            <person name="Brodie E.L."/>
            <person name="Williams K.H."/>
            <person name="Hubbard S.S."/>
            <person name="Banfield J.F."/>
        </authorList>
    </citation>
    <scope>NUCLEOTIDE SEQUENCE [LARGE SCALE GENOMIC DNA]</scope>
</reference>
<gene>
    <name evidence="11" type="ORF">A3A10_03020</name>
</gene>
<evidence type="ECO:0000256" key="2">
    <source>
        <dbReference type="ARBA" id="ARBA00022729"/>
    </source>
</evidence>
<dbReference type="GO" id="GO:0071555">
    <property type="term" value="P:cell wall organization"/>
    <property type="evidence" value="ECO:0007669"/>
    <property type="project" value="UniProtKB-KW"/>
</dbReference>
<dbReference type="GO" id="GO:0046677">
    <property type="term" value="P:response to antibiotic"/>
    <property type="evidence" value="ECO:0007669"/>
    <property type="project" value="InterPro"/>
</dbReference>
<proteinExistence type="inferred from homology"/>
<keyword evidence="3" id="KW-0378">Hydrolase</keyword>
<protein>
    <recommendedName>
        <fullName evidence="10">Peptidase S11 D-alanyl-D-alanine carboxypeptidase A N-terminal domain-containing protein</fullName>
    </recommendedName>
</protein>
<feature type="domain" description="Peptidase S11 D-alanyl-D-alanine carboxypeptidase A N-terminal" evidence="10">
    <location>
        <begin position="54"/>
        <end position="277"/>
    </location>
</feature>
<keyword evidence="5" id="KW-0573">Peptidoglycan synthesis</keyword>
<keyword evidence="4" id="KW-0133">Cell shape</keyword>
<dbReference type="GO" id="GO:0009002">
    <property type="term" value="F:serine-type D-Ala-D-Ala carboxypeptidase activity"/>
    <property type="evidence" value="ECO:0007669"/>
    <property type="project" value="InterPro"/>
</dbReference>
<comment type="similarity">
    <text evidence="1 9">Belongs to the peptidase S11 family.</text>
</comment>
<dbReference type="SUPFAM" id="SSF56601">
    <property type="entry name" value="beta-lactamase/transpeptidase-like"/>
    <property type="match status" value="1"/>
</dbReference>
<accession>A0A1G2LSS0</accession>
<evidence type="ECO:0000256" key="5">
    <source>
        <dbReference type="ARBA" id="ARBA00022984"/>
    </source>
</evidence>
<evidence type="ECO:0000256" key="6">
    <source>
        <dbReference type="ARBA" id="ARBA00023316"/>
    </source>
</evidence>
<dbReference type="InterPro" id="IPR000871">
    <property type="entry name" value="Beta-lactam_class-A"/>
</dbReference>
<feature type="binding site" evidence="8">
    <location>
        <position position="247"/>
    </location>
    <ligand>
        <name>substrate</name>
    </ligand>
</feature>
<feature type="active site" evidence="7">
    <location>
        <position position="140"/>
    </location>
</feature>
<organism evidence="11 12">
    <name type="scientific">Candidatus Tagabacteria bacterium RIFCSPLOWO2_01_FULL_42_9</name>
    <dbReference type="NCBI Taxonomy" id="1802296"/>
    <lineage>
        <taxon>Bacteria</taxon>
        <taxon>Candidatus Tagaibacteriota</taxon>
    </lineage>
</organism>
<dbReference type="PRINTS" id="PR00725">
    <property type="entry name" value="DADACBPTASE1"/>
</dbReference>
<evidence type="ECO:0000256" key="8">
    <source>
        <dbReference type="PIRSR" id="PIRSR618044-2"/>
    </source>
</evidence>
<evidence type="ECO:0000256" key="9">
    <source>
        <dbReference type="RuleBase" id="RU004016"/>
    </source>
</evidence>
<dbReference type="PANTHER" id="PTHR35333">
    <property type="entry name" value="BETA-LACTAMASE"/>
    <property type="match status" value="1"/>
</dbReference>